<reference evidence="2" key="1">
    <citation type="journal article" date="2019" name="Beilstein J. Org. Chem.">
        <title>Nanangenines: drimane sesquiterpenoids as the dominant metabolite cohort of a novel Australian fungus, Aspergillus nanangensis.</title>
        <authorList>
            <person name="Lacey H.J."/>
            <person name="Gilchrist C.L.M."/>
            <person name="Crombie A."/>
            <person name="Kalaitzis J.A."/>
            <person name="Vuong D."/>
            <person name="Rutledge P.J."/>
            <person name="Turner P."/>
            <person name="Pitt J.I."/>
            <person name="Lacey E."/>
            <person name="Chooi Y.H."/>
            <person name="Piggott A.M."/>
        </authorList>
    </citation>
    <scope>NUCLEOTIDE SEQUENCE</scope>
    <source>
        <strain evidence="2">MST-FP2251</strain>
    </source>
</reference>
<feature type="compositionally biased region" description="Basic residues" evidence="1">
    <location>
        <begin position="37"/>
        <end position="46"/>
    </location>
</feature>
<keyword evidence="3" id="KW-1185">Reference proteome</keyword>
<dbReference type="AlphaFoldDB" id="A0AAD4CFI0"/>
<feature type="compositionally biased region" description="Basic and acidic residues" evidence="1">
    <location>
        <begin position="213"/>
        <end position="228"/>
    </location>
</feature>
<evidence type="ECO:0000313" key="2">
    <source>
        <dbReference type="EMBL" id="KAF9885484.1"/>
    </source>
</evidence>
<feature type="region of interest" description="Disordered" evidence="1">
    <location>
        <begin position="168"/>
        <end position="531"/>
    </location>
</feature>
<feature type="compositionally biased region" description="Low complexity" evidence="1">
    <location>
        <begin position="1"/>
        <end position="11"/>
    </location>
</feature>
<feature type="compositionally biased region" description="Basic and acidic residues" evidence="1">
    <location>
        <begin position="419"/>
        <end position="433"/>
    </location>
</feature>
<feature type="compositionally biased region" description="Polar residues" evidence="1">
    <location>
        <begin position="359"/>
        <end position="371"/>
    </location>
</feature>
<protein>
    <recommendedName>
        <fullName evidence="4">TeaA receptor TeaR</fullName>
    </recommendedName>
</protein>
<gene>
    <name evidence="2" type="ORF">FE257_012811</name>
</gene>
<comment type="caution">
    <text evidence="2">The sequence shown here is derived from an EMBL/GenBank/DDBJ whole genome shotgun (WGS) entry which is preliminary data.</text>
</comment>
<feature type="compositionally biased region" description="Basic and acidic residues" evidence="1">
    <location>
        <begin position="186"/>
        <end position="201"/>
    </location>
</feature>
<proteinExistence type="predicted"/>
<feature type="compositionally biased region" description="Polar residues" evidence="1">
    <location>
        <begin position="203"/>
        <end position="212"/>
    </location>
</feature>
<organism evidence="2 3">
    <name type="scientific">Aspergillus nanangensis</name>
    <dbReference type="NCBI Taxonomy" id="2582783"/>
    <lineage>
        <taxon>Eukaryota</taxon>
        <taxon>Fungi</taxon>
        <taxon>Dikarya</taxon>
        <taxon>Ascomycota</taxon>
        <taxon>Pezizomycotina</taxon>
        <taxon>Eurotiomycetes</taxon>
        <taxon>Eurotiomycetidae</taxon>
        <taxon>Eurotiales</taxon>
        <taxon>Aspergillaceae</taxon>
        <taxon>Aspergillus</taxon>
        <taxon>Aspergillus subgen. Circumdati</taxon>
    </lineage>
</organism>
<evidence type="ECO:0008006" key="4">
    <source>
        <dbReference type="Google" id="ProtNLM"/>
    </source>
</evidence>
<evidence type="ECO:0000256" key="1">
    <source>
        <dbReference type="SAM" id="MobiDB-lite"/>
    </source>
</evidence>
<feature type="compositionally biased region" description="Polar residues" evidence="1">
    <location>
        <begin position="13"/>
        <end position="28"/>
    </location>
</feature>
<evidence type="ECO:0000313" key="3">
    <source>
        <dbReference type="Proteomes" id="UP001194746"/>
    </source>
</evidence>
<dbReference type="EMBL" id="VCAU01000094">
    <property type="protein sequence ID" value="KAF9885484.1"/>
    <property type="molecule type" value="Genomic_DNA"/>
</dbReference>
<feature type="compositionally biased region" description="Polar residues" evidence="1">
    <location>
        <begin position="470"/>
        <end position="490"/>
    </location>
</feature>
<feature type="compositionally biased region" description="Low complexity" evidence="1">
    <location>
        <begin position="341"/>
        <end position="358"/>
    </location>
</feature>
<feature type="compositionally biased region" description="Basic and acidic residues" evidence="1">
    <location>
        <begin position="444"/>
        <end position="463"/>
    </location>
</feature>
<name>A0AAD4CFI0_ASPNN</name>
<sequence length="531" mass="58440">MAGAATAAYTADVWTSSGTVEPTQTSQWEYAVPVRRSSNKHRSKSRSSHDSTHTRPRRNSKGSRSSSLSRHAYAHESGHVNSRGRQEASLARRGSEKGSLRSRSVGNSRESVDTYHAALSRGEMKEGIGLYLNEMDNENWIHRDKLAKIESQELQQILYNRRGMESVKGRRNHDVHNSTISTPPSEHTEPWPNVREDHREYSGSPTHYSGDNTPEHERKTWDLRRPEEIAGGDDAASSIYRNPGLRKSSSRIPIPTSSPAPMSPEHGGREFSGQRSRAPTNGEDDGLSFGMPRRASEPITVDSIDAVTPPGASSRPVSRGLQSQLASKKTPGKGPGSATRKTSAPPTTRKSTTSRSRAVSGNINQRPTTRSGESRPPTAVNRPEGDPPWLATMYKPDPRLPPDQQILPTHARKMQQEQWAKEGRTPTTYDREFAPLVIGPDAAPRVEPKDEKKEEEVIEEKPQLARLPSRPSSSHKANEPSTRPGTSTGYSPMPRVQDPPPTALTPKWSPPMVSAAEPPKKEKGCGCCIVM</sequence>
<reference evidence="2" key="2">
    <citation type="submission" date="2020-02" db="EMBL/GenBank/DDBJ databases">
        <authorList>
            <person name="Gilchrist C.L.M."/>
            <person name="Chooi Y.-H."/>
        </authorList>
    </citation>
    <scope>NUCLEOTIDE SEQUENCE</scope>
    <source>
        <strain evidence="2">MST-FP2251</strain>
    </source>
</reference>
<feature type="region of interest" description="Disordered" evidence="1">
    <location>
        <begin position="1"/>
        <end position="111"/>
    </location>
</feature>
<dbReference type="Proteomes" id="UP001194746">
    <property type="component" value="Unassembled WGS sequence"/>
</dbReference>
<accession>A0AAD4CFI0</accession>